<organism evidence="1 2">
    <name type="scientific">Amblyomma americanum</name>
    <name type="common">Lone star tick</name>
    <dbReference type="NCBI Taxonomy" id="6943"/>
    <lineage>
        <taxon>Eukaryota</taxon>
        <taxon>Metazoa</taxon>
        <taxon>Ecdysozoa</taxon>
        <taxon>Arthropoda</taxon>
        <taxon>Chelicerata</taxon>
        <taxon>Arachnida</taxon>
        <taxon>Acari</taxon>
        <taxon>Parasitiformes</taxon>
        <taxon>Ixodida</taxon>
        <taxon>Ixodoidea</taxon>
        <taxon>Ixodidae</taxon>
        <taxon>Amblyomminae</taxon>
        <taxon>Amblyomma</taxon>
    </lineage>
</organism>
<comment type="caution">
    <text evidence="1">The sequence shown here is derived from an EMBL/GenBank/DDBJ whole genome shotgun (WGS) entry which is preliminary data.</text>
</comment>
<protein>
    <submittedName>
        <fullName evidence="1">Uncharacterized protein</fullName>
    </submittedName>
</protein>
<dbReference type="Proteomes" id="UP001321473">
    <property type="component" value="Unassembled WGS sequence"/>
</dbReference>
<name>A0AAQ4F840_AMBAM</name>
<dbReference type="AlphaFoldDB" id="A0AAQ4F840"/>
<accession>A0AAQ4F840</accession>
<dbReference type="EMBL" id="JARKHS020006162">
    <property type="protein sequence ID" value="KAK8782905.1"/>
    <property type="molecule type" value="Genomic_DNA"/>
</dbReference>
<evidence type="ECO:0000313" key="1">
    <source>
        <dbReference type="EMBL" id="KAK8782905.1"/>
    </source>
</evidence>
<reference evidence="1 2" key="1">
    <citation type="journal article" date="2023" name="Arcadia Sci">
        <title>De novo assembly of a long-read Amblyomma americanum tick genome.</title>
        <authorList>
            <person name="Chou S."/>
            <person name="Poskanzer K.E."/>
            <person name="Rollins M."/>
            <person name="Thuy-Boun P.S."/>
        </authorList>
    </citation>
    <scope>NUCLEOTIDE SEQUENCE [LARGE SCALE GENOMIC DNA]</scope>
    <source>
        <strain evidence="1">F_SG_1</strain>
        <tissue evidence="1">Salivary glands</tissue>
    </source>
</reference>
<gene>
    <name evidence="1" type="ORF">V5799_015756</name>
</gene>
<evidence type="ECO:0000313" key="2">
    <source>
        <dbReference type="Proteomes" id="UP001321473"/>
    </source>
</evidence>
<sequence>MSMLMRKWDYFTKNRHQFSSTFVTSDDVAMLDVKDETCVPLITDNYGDWTDDIAVTLGSDVLRRCIGYPVERVRQRLYKTWLARFAAQEWPDTFDQDLLECVVATPSRSDPTKPLFGDLFLLAAVSPCPEGTFLDTSTVSPLFKRPAVLDADFKTAKGLVAYLDGLLSVDDRKSLHEAGLIIGFLSLLLSSVSAVSVNRLMGIFRDLEKFGLATVLPTSFSGEFPCPTSANLENLRNRCGWGQSALRPYIPALAVAQCTLYMRAIDEAPREDVLFLERSFMVRTKYSGLDCVDLLEMFAKRTRFPMDYLNRMLGGKASA</sequence>
<keyword evidence="2" id="KW-1185">Reference proteome</keyword>
<proteinExistence type="predicted"/>